<gene>
    <name evidence="2" type="ORF">Pan97_11110</name>
</gene>
<feature type="region of interest" description="Disordered" evidence="1">
    <location>
        <begin position="1"/>
        <end position="48"/>
    </location>
</feature>
<sequence>MDQDNSNDAKSQTSEENSKQPEILRAEQPPSELVRPQIIHNTGHDKKP</sequence>
<name>A0A518C4G3_9BACT</name>
<dbReference type="EMBL" id="CP036289">
    <property type="protein sequence ID" value="QDU74106.1"/>
    <property type="molecule type" value="Genomic_DNA"/>
</dbReference>
<dbReference type="AlphaFoldDB" id="A0A518C4G3"/>
<accession>A0A518C4G3</accession>
<evidence type="ECO:0000256" key="1">
    <source>
        <dbReference type="SAM" id="MobiDB-lite"/>
    </source>
</evidence>
<evidence type="ECO:0000313" key="3">
    <source>
        <dbReference type="Proteomes" id="UP000318626"/>
    </source>
</evidence>
<proteinExistence type="predicted"/>
<dbReference type="KEGG" id="bvo:Pan97_11110"/>
<reference evidence="3" key="1">
    <citation type="submission" date="2019-02" db="EMBL/GenBank/DDBJ databases">
        <title>Deep-cultivation of Planctomycetes and their phenomic and genomic characterization uncovers novel biology.</title>
        <authorList>
            <person name="Wiegand S."/>
            <person name="Jogler M."/>
            <person name="Boedeker C."/>
            <person name="Pinto D."/>
            <person name="Vollmers J."/>
            <person name="Rivas-Marin E."/>
            <person name="Kohn T."/>
            <person name="Peeters S.H."/>
            <person name="Heuer A."/>
            <person name="Rast P."/>
            <person name="Oberbeckmann S."/>
            <person name="Bunk B."/>
            <person name="Jeske O."/>
            <person name="Meyerdierks A."/>
            <person name="Storesund J.E."/>
            <person name="Kallscheuer N."/>
            <person name="Luecker S."/>
            <person name="Lage O.M."/>
            <person name="Pohl T."/>
            <person name="Merkel B.J."/>
            <person name="Hornburger P."/>
            <person name="Mueller R.-W."/>
            <person name="Bruemmer F."/>
            <person name="Labrenz M."/>
            <person name="Spormann A.M."/>
            <person name="Op den Camp H."/>
            <person name="Overmann J."/>
            <person name="Amann R."/>
            <person name="Jetten M.S.M."/>
            <person name="Mascher T."/>
            <person name="Medema M.H."/>
            <person name="Devos D.P."/>
            <person name="Kaster A.-K."/>
            <person name="Ovreas L."/>
            <person name="Rohde M."/>
            <person name="Galperin M.Y."/>
            <person name="Jogler C."/>
        </authorList>
    </citation>
    <scope>NUCLEOTIDE SEQUENCE [LARGE SCALE GENOMIC DNA]</scope>
    <source>
        <strain evidence="3">Pan97</strain>
    </source>
</reference>
<evidence type="ECO:0000313" key="2">
    <source>
        <dbReference type="EMBL" id="QDU74106.1"/>
    </source>
</evidence>
<organism evidence="2 3">
    <name type="scientific">Bremerella volcania</name>
    <dbReference type="NCBI Taxonomy" id="2527984"/>
    <lineage>
        <taxon>Bacteria</taxon>
        <taxon>Pseudomonadati</taxon>
        <taxon>Planctomycetota</taxon>
        <taxon>Planctomycetia</taxon>
        <taxon>Pirellulales</taxon>
        <taxon>Pirellulaceae</taxon>
        <taxon>Bremerella</taxon>
    </lineage>
</organism>
<keyword evidence="3" id="KW-1185">Reference proteome</keyword>
<feature type="compositionally biased region" description="Polar residues" evidence="1">
    <location>
        <begin position="1"/>
        <end position="15"/>
    </location>
</feature>
<dbReference type="Proteomes" id="UP000318626">
    <property type="component" value="Chromosome"/>
</dbReference>
<feature type="compositionally biased region" description="Basic and acidic residues" evidence="1">
    <location>
        <begin position="16"/>
        <end position="25"/>
    </location>
</feature>
<protein>
    <submittedName>
        <fullName evidence="2">Uncharacterized protein</fullName>
    </submittedName>
</protein>